<evidence type="ECO:0000256" key="1">
    <source>
        <dbReference type="SAM" id="MobiDB-lite"/>
    </source>
</evidence>
<accession>A0A1X6NWW2</accession>
<reference evidence="2 3" key="1">
    <citation type="submission" date="2017-03" db="EMBL/GenBank/DDBJ databases">
        <title>WGS assembly of Porphyra umbilicalis.</title>
        <authorList>
            <person name="Brawley S.H."/>
            <person name="Blouin N.A."/>
            <person name="Ficko-Blean E."/>
            <person name="Wheeler G.L."/>
            <person name="Lohr M."/>
            <person name="Goodson H.V."/>
            <person name="Jenkins J.W."/>
            <person name="Blaby-Haas C.E."/>
            <person name="Helliwell K.E."/>
            <person name="Chan C."/>
            <person name="Marriage T."/>
            <person name="Bhattacharya D."/>
            <person name="Klein A.S."/>
            <person name="Badis Y."/>
            <person name="Brodie J."/>
            <person name="Cao Y."/>
            <person name="Collen J."/>
            <person name="Dittami S.M."/>
            <person name="Gachon C.M."/>
            <person name="Green B.R."/>
            <person name="Karpowicz S."/>
            <person name="Kim J.W."/>
            <person name="Kudahl U."/>
            <person name="Lin S."/>
            <person name="Michel G."/>
            <person name="Mittag M."/>
            <person name="Olson B.J."/>
            <person name="Pangilinan J."/>
            <person name="Peng Y."/>
            <person name="Qiu H."/>
            <person name="Shu S."/>
            <person name="Singer J.T."/>
            <person name="Smith A.G."/>
            <person name="Sprecher B.N."/>
            <person name="Wagner V."/>
            <person name="Wang W."/>
            <person name="Wang Z.-Y."/>
            <person name="Yan J."/>
            <person name="Yarish C."/>
            <person name="Zoeuner-Riek S."/>
            <person name="Zhuang Y."/>
            <person name="Zou Y."/>
            <person name="Lindquist E.A."/>
            <person name="Grimwood J."/>
            <person name="Barry K."/>
            <person name="Rokhsar D.S."/>
            <person name="Schmutz J."/>
            <person name="Stiller J.W."/>
            <person name="Grossman A.R."/>
            <person name="Prochnik S.E."/>
        </authorList>
    </citation>
    <scope>NUCLEOTIDE SEQUENCE [LARGE SCALE GENOMIC DNA]</scope>
    <source>
        <strain evidence="2">4086291</strain>
    </source>
</reference>
<dbReference type="Proteomes" id="UP000218209">
    <property type="component" value="Unassembled WGS sequence"/>
</dbReference>
<gene>
    <name evidence="2" type="ORF">BU14_0384s0008</name>
</gene>
<evidence type="ECO:0000313" key="3">
    <source>
        <dbReference type="Proteomes" id="UP000218209"/>
    </source>
</evidence>
<dbReference type="AlphaFoldDB" id="A0A1X6NWW2"/>
<proteinExistence type="predicted"/>
<sequence length="439" mass="46581">MGRCSICHYLGPRDGPQHDARTCPLNDVQCRRTLREDHPLYEPAQFLKTVCIHKAFCTSCGKTGHLLGTQTLNPARFKINNKGLFLLKQNRAPLTTDDFMCCLMTDAAITNLVTNTQSEAAAKAIDAHERRVSTTRLLDNVNATGVDLDETIRLLEHKGTKAALLSDKNKNYFLNLSKRAHLGAIDASRIAAEAAESSLDEQSSGDEGKDEAAGEKSAASKDAHDNGEKKLKAVSAIEKARKNRTDRYAQAISLGRARSRPLRPGQPRMEKGTAADGRSSAAAVGSGVDGVINIDGTASRVHRFSWPAGARGAFATPLPVFFSPTFAANLPAKIAHMMLENMFQCPMGDVDELGGMVIKGAVESHVRGNTLASGTLSAAQVSEWLCAAMPGTMQASTLTPMARAVATVVDRAATAAATAAGIKTPAQRPPAPVLGGEGV</sequence>
<protein>
    <submittedName>
        <fullName evidence="2">Uncharacterized protein</fullName>
    </submittedName>
</protein>
<dbReference type="EMBL" id="KV919024">
    <property type="protein sequence ID" value="OSX73020.1"/>
    <property type="molecule type" value="Genomic_DNA"/>
</dbReference>
<keyword evidence="3" id="KW-1185">Reference proteome</keyword>
<evidence type="ECO:0000313" key="2">
    <source>
        <dbReference type="EMBL" id="OSX73020.1"/>
    </source>
</evidence>
<feature type="compositionally biased region" description="Basic and acidic residues" evidence="1">
    <location>
        <begin position="206"/>
        <end position="229"/>
    </location>
</feature>
<organism evidence="2 3">
    <name type="scientific">Porphyra umbilicalis</name>
    <name type="common">Purple laver</name>
    <name type="synonym">Red alga</name>
    <dbReference type="NCBI Taxonomy" id="2786"/>
    <lineage>
        <taxon>Eukaryota</taxon>
        <taxon>Rhodophyta</taxon>
        <taxon>Bangiophyceae</taxon>
        <taxon>Bangiales</taxon>
        <taxon>Bangiaceae</taxon>
        <taxon>Porphyra</taxon>
    </lineage>
</organism>
<feature type="region of interest" description="Disordered" evidence="1">
    <location>
        <begin position="196"/>
        <end position="229"/>
    </location>
</feature>
<feature type="region of interest" description="Disordered" evidence="1">
    <location>
        <begin position="419"/>
        <end position="439"/>
    </location>
</feature>
<feature type="region of interest" description="Disordered" evidence="1">
    <location>
        <begin position="256"/>
        <end position="281"/>
    </location>
</feature>
<name>A0A1X6NWW2_PORUM</name>